<evidence type="ECO:0000256" key="1">
    <source>
        <dbReference type="ARBA" id="ARBA00004651"/>
    </source>
</evidence>
<evidence type="ECO:0000256" key="7">
    <source>
        <dbReference type="ARBA" id="ARBA00023224"/>
    </source>
</evidence>
<dbReference type="PANTHER" id="PTHR32089">
    <property type="entry name" value="METHYL-ACCEPTING CHEMOTAXIS PROTEIN MCPB"/>
    <property type="match status" value="1"/>
</dbReference>
<keyword evidence="3" id="KW-0145">Chemotaxis</keyword>
<dbReference type="Proteomes" id="UP000463470">
    <property type="component" value="Unassembled WGS sequence"/>
</dbReference>
<feature type="transmembrane region" description="Helical" evidence="10">
    <location>
        <begin position="269"/>
        <end position="288"/>
    </location>
</feature>
<comment type="caution">
    <text evidence="13">The sequence shown here is derived from an EMBL/GenBank/DDBJ whole genome shotgun (WGS) entry which is preliminary data.</text>
</comment>
<evidence type="ECO:0000256" key="10">
    <source>
        <dbReference type="SAM" id="Phobius"/>
    </source>
</evidence>
<evidence type="ECO:0000256" key="2">
    <source>
        <dbReference type="ARBA" id="ARBA00022475"/>
    </source>
</evidence>
<evidence type="ECO:0000259" key="11">
    <source>
        <dbReference type="PROSITE" id="PS50111"/>
    </source>
</evidence>
<comment type="similarity">
    <text evidence="8">Belongs to the methyl-accepting chemotaxis (MCP) protein family.</text>
</comment>
<organism evidence="13 14">
    <name type="scientific">Heliomicrobium undosum</name>
    <dbReference type="NCBI Taxonomy" id="121734"/>
    <lineage>
        <taxon>Bacteria</taxon>
        <taxon>Bacillati</taxon>
        <taxon>Bacillota</taxon>
        <taxon>Clostridia</taxon>
        <taxon>Eubacteriales</taxon>
        <taxon>Heliobacteriaceae</taxon>
        <taxon>Heliomicrobium</taxon>
    </lineage>
</organism>
<name>A0A845L426_9FIRM</name>
<keyword evidence="6 10" id="KW-0472">Membrane</keyword>
<evidence type="ECO:0000256" key="4">
    <source>
        <dbReference type="ARBA" id="ARBA00022692"/>
    </source>
</evidence>
<dbReference type="CDD" id="cd11386">
    <property type="entry name" value="MCP_signal"/>
    <property type="match status" value="1"/>
</dbReference>
<dbReference type="GO" id="GO:0004888">
    <property type="term" value="F:transmembrane signaling receptor activity"/>
    <property type="evidence" value="ECO:0007669"/>
    <property type="project" value="InterPro"/>
</dbReference>
<accession>A0A845L426</accession>
<evidence type="ECO:0000256" key="5">
    <source>
        <dbReference type="ARBA" id="ARBA00022989"/>
    </source>
</evidence>
<keyword evidence="14" id="KW-1185">Reference proteome</keyword>
<evidence type="ECO:0000256" key="3">
    <source>
        <dbReference type="ARBA" id="ARBA00022500"/>
    </source>
</evidence>
<sequence>MFIFVMLVVAISSIAGIVYYNVKTIFEGQIKTTLTSETKGVASDVGNWYHDVRDEAEMLSQSPARKQSPDEARNYLLAEMKRKPHLFSLMYGEADGYATGNLPRTFIGDRDFYKKAVETGKTVTSSPIISKNTGKAIINTMVPVMENGSFQGFVLAGIALDKISEKISTYKIGQNGYAYLLHRNGMVVAHPEKDLPMKANFLKDENVPPKFKEVNEQMANGESGLSSFYGSNNRENYISFAPVPGLDWSVAVVIPADEVLAPFHNTIQIILMVSLLILFAVGALTYYLSTKAVNPIIALKGMALQMAGGDLTVDYQGIKAGADEVGELTRAFQTMADNLRTLVGQVQDNTSHVAESSRRMLESSEQTVLATQQIALSSQEVAMGSEETVERTRQSGTSVRELSNSIQVVLERTQEVAKAVNEASANEQKGRQTLVRVNQQMGTIQQSVNDSARVINTLGDRSQAIGQIVEVISNIATQTNMLALNAAIEAARAGEQGRGFAVVADEVRKLAEQSGSAANEIRHLIEEIQVNTNSAVQTMTHGTATVEEGSRVVSEVNKFFDAIANSIADVLANTELVAESVQEMVAKGNGIHADIEKIKEIAQRSSAGSENMAAATQEQVAIMEQIKDHAQTLGQMSDELRNLVLRFHV</sequence>
<keyword evidence="4 10" id="KW-0812">Transmembrane</keyword>
<dbReference type="CDD" id="cd06225">
    <property type="entry name" value="HAMP"/>
    <property type="match status" value="1"/>
</dbReference>
<evidence type="ECO:0000313" key="14">
    <source>
        <dbReference type="Proteomes" id="UP000463470"/>
    </source>
</evidence>
<dbReference type="InterPro" id="IPR003660">
    <property type="entry name" value="HAMP_dom"/>
</dbReference>
<dbReference type="OrthoDB" id="597657at2"/>
<evidence type="ECO:0000256" key="6">
    <source>
        <dbReference type="ARBA" id="ARBA00023136"/>
    </source>
</evidence>
<dbReference type="Pfam" id="PF02743">
    <property type="entry name" value="dCache_1"/>
    <property type="match status" value="1"/>
</dbReference>
<feature type="domain" description="HAMP" evidence="12">
    <location>
        <begin position="290"/>
        <end position="344"/>
    </location>
</feature>
<dbReference type="GO" id="GO:0006935">
    <property type="term" value="P:chemotaxis"/>
    <property type="evidence" value="ECO:0007669"/>
    <property type="project" value="UniProtKB-KW"/>
</dbReference>
<feature type="domain" description="Methyl-accepting transducer" evidence="11">
    <location>
        <begin position="363"/>
        <end position="599"/>
    </location>
</feature>
<proteinExistence type="inferred from homology"/>
<dbReference type="SUPFAM" id="SSF58104">
    <property type="entry name" value="Methyl-accepting chemotaxis protein (MCP) signaling domain"/>
    <property type="match status" value="1"/>
</dbReference>
<dbReference type="SMART" id="SM00283">
    <property type="entry name" value="MA"/>
    <property type="match status" value="1"/>
</dbReference>
<comment type="subcellular location">
    <subcellularLocation>
        <location evidence="1">Cell membrane</location>
        <topology evidence="1">Multi-pass membrane protein</topology>
    </subcellularLocation>
</comment>
<dbReference type="InterPro" id="IPR033479">
    <property type="entry name" value="dCache_1"/>
</dbReference>
<dbReference type="InterPro" id="IPR004089">
    <property type="entry name" value="MCPsignal_dom"/>
</dbReference>
<reference evidence="13 14" key="1">
    <citation type="submission" date="2020-01" db="EMBL/GenBank/DDBJ databases">
        <title>Whole-genome sequence of Heliobacterium undosum DSM 13378.</title>
        <authorList>
            <person name="Kyndt J.A."/>
            <person name="Meyer T.E."/>
        </authorList>
    </citation>
    <scope>NUCLEOTIDE SEQUENCE [LARGE SCALE GENOMIC DNA]</scope>
    <source>
        <strain evidence="13 14">DSM 13378</strain>
    </source>
</reference>
<dbReference type="InterPro" id="IPR004090">
    <property type="entry name" value="Chemotax_Me-accpt_rcpt"/>
</dbReference>
<keyword evidence="7 9" id="KW-0807">Transducer</keyword>
<dbReference type="Gene3D" id="1.10.287.950">
    <property type="entry name" value="Methyl-accepting chemotaxis protein"/>
    <property type="match status" value="1"/>
</dbReference>
<evidence type="ECO:0000256" key="8">
    <source>
        <dbReference type="ARBA" id="ARBA00029447"/>
    </source>
</evidence>
<dbReference type="PROSITE" id="PS50111">
    <property type="entry name" value="CHEMOTAXIS_TRANSDUC_2"/>
    <property type="match status" value="1"/>
</dbReference>
<dbReference type="PROSITE" id="PS50885">
    <property type="entry name" value="HAMP"/>
    <property type="match status" value="1"/>
</dbReference>
<dbReference type="CDD" id="cd12912">
    <property type="entry name" value="PDC2_MCP_like"/>
    <property type="match status" value="1"/>
</dbReference>
<dbReference type="Gene3D" id="3.30.450.20">
    <property type="entry name" value="PAS domain"/>
    <property type="match status" value="1"/>
</dbReference>
<evidence type="ECO:0000313" key="13">
    <source>
        <dbReference type="EMBL" id="MZP30456.1"/>
    </source>
</evidence>
<evidence type="ECO:0000256" key="9">
    <source>
        <dbReference type="PROSITE-ProRule" id="PRU00284"/>
    </source>
</evidence>
<dbReference type="Pfam" id="PF00015">
    <property type="entry name" value="MCPsignal"/>
    <property type="match status" value="1"/>
</dbReference>
<dbReference type="RefSeq" id="WP_161258974.1">
    <property type="nucleotide sequence ID" value="NZ_WXEY01000013.1"/>
</dbReference>
<gene>
    <name evidence="13" type="ORF">GTO91_12105</name>
</gene>
<dbReference type="PRINTS" id="PR00260">
    <property type="entry name" value="CHEMTRNSDUCR"/>
</dbReference>
<evidence type="ECO:0000259" key="12">
    <source>
        <dbReference type="PROSITE" id="PS50885"/>
    </source>
</evidence>
<dbReference type="AlphaFoldDB" id="A0A845L426"/>
<keyword evidence="2" id="KW-1003">Cell membrane</keyword>
<dbReference type="SMART" id="SM00304">
    <property type="entry name" value="HAMP"/>
    <property type="match status" value="1"/>
</dbReference>
<dbReference type="GO" id="GO:0005886">
    <property type="term" value="C:plasma membrane"/>
    <property type="evidence" value="ECO:0007669"/>
    <property type="project" value="UniProtKB-SubCell"/>
</dbReference>
<dbReference type="Gene3D" id="6.10.340.10">
    <property type="match status" value="1"/>
</dbReference>
<dbReference type="Pfam" id="PF00672">
    <property type="entry name" value="HAMP"/>
    <property type="match status" value="1"/>
</dbReference>
<dbReference type="GO" id="GO:0007165">
    <property type="term" value="P:signal transduction"/>
    <property type="evidence" value="ECO:0007669"/>
    <property type="project" value="UniProtKB-KW"/>
</dbReference>
<protein>
    <submittedName>
        <fullName evidence="13">HAMP domain-containing protein</fullName>
    </submittedName>
</protein>
<dbReference type="EMBL" id="WXEY01000013">
    <property type="protein sequence ID" value="MZP30456.1"/>
    <property type="molecule type" value="Genomic_DNA"/>
</dbReference>
<keyword evidence="5 10" id="KW-1133">Transmembrane helix</keyword>
<dbReference type="CDD" id="cd18773">
    <property type="entry name" value="PDC1_HK_sensor"/>
    <property type="match status" value="1"/>
</dbReference>
<dbReference type="PANTHER" id="PTHR32089:SF112">
    <property type="entry name" value="LYSOZYME-LIKE PROTEIN-RELATED"/>
    <property type="match status" value="1"/>
</dbReference>